<dbReference type="OrthoDB" id="5125229at2"/>
<dbReference type="Proteomes" id="UP000228758">
    <property type="component" value="Unassembled WGS sequence"/>
</dbReference>
<name>A0A2M9CI16_9MICO</name>
<gene>
    <name evidence="3" type="ORF">CLV46_1077</name>
</gene>
<reference evidence="3 4" key="1">
    <citation type="submission" date="2017-11" db="EMBL/GenBank/DDBJ databases">
        <title>Genomic Encyclopedia of Archaeal and Bacterial Type Strains, Phase II (KMG-II): From Individual Species to Whole Genera.</title>
        <authorList>
            <person name="Goeker M."/>
        </authorList>
    </citation>
    <scope>NUCLEOTIDE SEQUENCE [LARGE SCALE GENOMIC DNA]</scope>
    <source>
        <strain evidence="3 4">DSM 27393</strain>
    </source>
</reference>
<organism evidence="3 4">
    <name type="scientific">Diaminobutyricimonas aerilata</name>
    <dbReference type="NCBI Taxonomy" id="1162967"/>
    <lineage>
        <taxon>Bacteria</taxon>
        <taxon>Bacillati</taxon>
        <taxon>Actinomycetota</taxon>
        <taxon>Actinomycetes</taxon>
        <taxon>Micrococcales</taxon>
        <taxon>Microbacteriaceae</taxon>
        <taxon>Diaminobutyricimonas</taxon>
    </lineage>
</organism>
<feature type="chain" id="PRO_5014863980" evidence="2">
    <location>
        <begin position="27"/>
        <end position="229"/>
    </location>
</feature>
<comment type="caution">
    <text evidence="3">The sequence shown here is derived from an EMBL/GenBank/DDBJ whole genome shotgun (WGS) entry which is preliminary data.</text>
</comment>
<dbReference type="EMBL" id="PGFF01000001">
    <property type="protein sequence ID" value="PJJ71528.1"/>
    <property type="molecule type" value="Genomic_DNA"/>
</dbReference>
<sequence length="229" mass="24262">MHDNSTLRRLLLVAVAALTLAGCATAAPAEPVASPSASSPSPTPTPTEDPDAPAAIVIGPAGFAVHSATDEVLTEVRWDAEPDALLEAVDVAFEADPVTGEEKGDGTHIADFDTYAWEGLTLGIARLDFPRTDYFLPAWIRVDAPTVEELDVVTRTGQHVGSDLTTMPGFAEAVRRDWFEGGVMYLTDPEFPERVGSESKTTKMIGLLGTPDGGPVTAIHSPQESYLGF</sequence>
<dbReference type="RefSeq" id="WP_100363821.1">
    <property type="nucleotide sequence ID" value="NZ_PGFF01000001.1"/>
</dbReference>
<feature type="signal peptide" evidence="2">
    <location>
        <begin position="1"/>
        <end position="26"/>
    </location>
</feature>
<keyword evidence="4" id="KW-1185">Reference proteome</keyword>
<accession>A0A2M9CI16</accession>
<evidence type="ECO:0000313" key="4">
    <source>
        <dbReference type="Proteomes" id="UP000228758"/>
    </source>
</evidence>
<evidence type="ECO:0000313" key="3">
    <source>
        <dbReference type="EMBL" id="PJJ71528.1"/>
    </source>
</evidence>
<evidence type="ECO:0000256" key="1">
    <source>
        <dbReference type="SAM" id="MobiDB-lite"/>
    </source>
</evidence>
<keyword evidence="2" id="KW-0732">Signal</keyword>
<feature type="region of interest" description="Disordered" evidence="1">
    <location>
        <begin position="28"/>
        <end position="54"/>
    </location>
</feature>
<protein>
    <submittedName>
        <fullName evidence="3">Uncharacterized protein</fullName>
    </submittedName>
</protein>
<feature type="compositionally biased region" description="Low complexity" evidence="1">
    <location>
        <begin position="28"/>
        <end position="40"/>
    </location>
</feature>
<evidence type="ECO:0000256" key="2">
    <source>
        <dbReference type="SAM" id="SignalP"/>
    </source>
</evidence>
<proteinExistence type="predicted"/>
<dbReference type="AlphaFoldDB" id="A0A2M9CI16"/>